<sequence>MGPAPRPPSLPLPGQYADVKPNRRCFEPQTQSKGDIFQAAKFGLLEECKRIVSAEGPGLLDRYDDWGHSPAHYACLAGSVEVISFFLEAGAPVDLPSKAELSQRPIHWAAANGHEAVVHLLLEAGVAPNVEDQRGCTPLILAAQNGHTPLCCYLIVSGAQPSLCDVEGDNALHWAAFQGHRELVQLLLYSGLDPRQPDDFGQTPLHLAVLSGDMKTVKLLCEQEGVSLEVEDGNGSTPLQLSRGREHRDISTYLEGALLQASRRFPCFDWSTFVFGPPGKSKGPVLFLYACLLLWGYPTYFFKIASVSYNKLWEFHVIFLLANILMWFLFLKASLMDPGFLPRNSEEYGKVIRQAVLSQDWQRDRNLLLRLCHSCHLVRPLRTKHCRVTNRCVEHFDHYCPYVYNTVGRRNRAYFFGFLSAMSVNCFLGLYLCVDWFYTMGRNLFIGIGFIFMAVIGVISGIMAGICLSMAVQNTTTNERLNHQRYSYLREEDGRIFTPFDRGPLLNLLEFFHLVPPLGEDELLGMDRLMVI</sequence>
<keyword evidence="11" id="KW-1185">Reference proteome</keyword>
<dbReference type="Gene3D" id="1.25.40.20">
    <property type="entry name" value="Ankyrin repeat-containing domain"/>
    <property type="match status" value="2"/>
</dbReference>
<dbReference type="InterPro" id="IPR036770">
    <property type="entry name" value="Ankyrin_rpt-contain_sf"/>
</dbReference>
<reference evidence="10" key="2">
    <citation type="submission" date="2025-09" db="UniProtKB">
        <authorList>
            <consortium name="Ensembl"/>
        </authorList>
    </citation>
    <scope>IDENTIFICATION</scope>
</reference>
<dbReference type="PANTHER" id="PTHR24171:SF9">
    <property type="entry name" value="ANKYRIN REPEAT DOMAIN-CONTAINING PROTEIN 39"/>
    <property type="match status" value="1"/>
</dbReference>
<keyword evidence="6 8" id="KW-0472">Membrane</keyword>
<dbReference type="RefSeq" id="XP_023681166.1">
    <property type="nucleotide sequence ID" value="XM_023825398.2"/>
</dbReference>
<feature type="transmembrane region" description="Helical" evidence="8">
    <location>
        <begin position="444"/>
        <end position="472"/>
    </location>
</feature>
<keyword evidence="5 7" id="KW-0040">ANK repeat</keyword>
<dbReference type="Ensembl" id="ENSPKIT00000018689.1">
    <property type="protein sequence ID" value="ENSPKIP00000037715.1"/>
    <property type="gene ID" value="ENSPKIG00000015789.1"/>
</dbReference>
<dbReference type="Pfam" id="PF00023">
    <property type="entry name" value="Ank"/>
    <property type="match status" value="2"/>
</dbReference>
<comment type="similarity">
    <text evidence="8">Belongs to the DHHC palmitoyltransferase family.</text>
</comment>
<dbReference type="RefSeq" id="XP_072574810.1">
    <property type="nucleotide sequence ID" value="XM_072718709.1"/>
</dbReference>
<feature type="repeat" description="ANK" evidence="7">
    <location>
        <begin position="101"/>
        <end position="133"/>
    </location>
</feature>
<feature type="domain" description="Palmitoyltransferase DHHC" evidence="9">
    <location>
        <begin position="370"/>
        <end position="483"/>
    </location>
</feature>
<dbReference type="AlphaFoldDB" id="A0A3B3T4X4"/>
<keyword evidence="8" id="KW-0012">Acyltransferase</keyword>
<keyword evidence="3" id="KW-0677">Repeat</keyword>
<dbReference type="GO" id="GO:0016020">
    <property type="term" value="C:membrane"/>
    <property type="evidence" value="ECO:0007669"/>
    <property type="project" value="UniProtKB-SubCell"/>
</dbReference>
<organism evidence="10 11">
    <name type="scientific">Paramormyrops kingsleyae</name>
    <dbReference type="NCBI Taxonomy" id="1676925"/>
    <lineage>
        <taxon>Eukaryota</taxon>
        <taxon>Metazoa</taxon>
        <taxon>Chordata</taxon>
        <taxon>Craniata</taxon>
        <taxon>Vertebrata</taxon>
        <taxon>Euteleostomi</taxon>
        <taxon>Actinopterygii</taxon>
        <taxon>Neopterygii</taxon>
        <taxon>Teleostei</taxon>
        <taxon>Osteoglossocephala</taxon>
        <taxon>Osteoglossomorpha</taxon>
        <taxon>Osteoglossiformes</taxon>
        <taxon>Mormyridae</taxon>
        <taxon>Paramormyrops</taxon>
    </lineage>
</organism>
<dbReference type="SUPFAM" id="SSF48403">
    <property type="entry name" value="Ankyrin repeat"/>
    <property type="match status" value="1"/>
</dbReference>
<comment type="domain">
    <text evidence="8">The DHHC domain is required for palmitoyltransferase activity.</text>
</comment>
<dbReference type="InterPro" id="IPR002110">
    <property type="entry name" value="Ankyrin_rpt"/>
</dbReference>
<feature type="transmembrane region" description="Helical" evidence="8">
    <location>
        <begin position="315"/>
        <end position="335"/>
    </location>
</feature>
<dbReference type="InterPro" id="IPR001594">
    <property type="entry name" value="Palmitoyltrfase_DHHC"/>
</dbReference>
<evidence type="ECO:0000256" key="7">
    <source>
        <dbReference type="PROSITE-ProRule" id="PRU00023"/>
    </source>
</evidence>
<dbReference type="OrthoDB" id="163438at2759"/>
<evidence type="ECO:0000313" key="11">
    <source>
        <dbReference type="Proteomes" id="UP000261540"/>
    </source>
</evidence>
<feature type="repeat" description="ANK" evidence="7">
    <location>
        <begin position="200"/>
        <end position="220"/>
    </location>
</feature>
<evidence type="ECO:0000256" key="8">
    <source>
        <dbReference type="RuleBase" id="RU079119"/>
    </source>
</evidence>
<dbReference type="EC" id="2.3.1.225" evidence="8"/>
<evidence type="ECO:0000256" key="1">
    <source>
        <dbReference type="ARBA" id="ARBA00004141"/>
    </source>
</evidence>
<keyword evidence="8" id="KW-0808">Transferase</keyword>
<feature type="transmembrane region" description="Helical" evidence="8">
    <location>
        <begin position="286"/>
        <end position="309"/>
    </location>
</feature>
<dbReference type="GeneID" id="111850973"/>
<dbReference type="Pfam" id="PF12796">
    <property type="entry name" value="Ank_2"/>
    <property type="match status" value="1"/>
</dbReference>
<keyword evidence="2 8" id="KW-0812">Transmembrane</keyword>
<protein>
    <recommendedName>
        <fullName evidence="8">Palmitoyltransferase</fullName>
        <ecNumber evidence="8">2.3.1.225</ecNumber>
    </recommendedName>
</protein>
<dbReference type="KEGG" id="pki:111850973"/>
<dbReference type="Proteomes" id="UP000261540">
    <property type="component" value="Unplaced"/>
</dbReference>
<dbReference type="STRING" id="1676925.ENSPKIP00000037715"/>
<evidence type="ECO:0000256" key="3">
    <source>
        <dbReference type="ARBA" id="ARBA00022737"/>
    </source>
</evidence>
<dbReference type="PROSITE" id="PS50297">
    <property type="entry name" value="ANK_REP_REGION"/>
    <property type="match status" value="4"/>
</dbReference>
<feature type="transmembrane region" description="Helical" evidence="8">
    <location>
        <begin position="414"/>
        <end position="438"/>
    </location>
</feature>
<dbReference type="PANTHER" id="PTHR24171">
    <property type="entry name" value="ANKYRIN REPEAT DOMAIN-CONTAINING PROTEIN 39-RELATED"/>
    <property type="match status" value="1"/>
</dbReference>
<feature type="repeat" description="ANK" evidence="7">
    <location>
        <begin position="167"/>
        <end position="199"/>
    </location>
</feature>
<evidence type="ECO:0000259" key="9">
    <source>
        <dbReference type="Pfam" id="PF01529"/>
    </source>
</evidence>
<reference evidence="10" key="1">
    <citation type="submission" date="2025-08" db="UniProtKB">
        <authorList>
            <consortium name="Ensembl"/>
        </authorList>
    </citation>
    <scope>IDENTIFICATION</scope>
</reference>
<dbReference type="SMART" id="SM00248">
    <property type="entry name" value="ANK"/>
    <property type="match status" value="5"/>
</dbReference>
<feature type="repeat" description="ANK" evidence="7">
    <location>
        <begin position="134"/>
        <end position="166"/>
    </location>
</feature>
<evidence type="ECO:0000313" key="10">
    <source>
        <dbReference type="Ensembl" id="ENSPKIP00000037715.1"/>
    </source>
</evidence>
<dbReference type="PROSITE" id="PS50216">
    <property type="entry name" value="DHHC"/>
    <property type="match status" value="1"/>
</dbReference>
<keyword evidence="4 8" id="KW-1133">Transmembrane helix</keyword>
<evidence type="ECO:0000256" key="6">
    <source>
        <dbReference type="ARBA" id="ARBA00023136"/>
    </source>
</evidence>
<dbReference type="GO" id="GO:0019706">
    <property type="term" value="F:protein-cysteine S-palmitoyltransferase activity"/>
    <property type="evidence" value="ECO:0007669"/>
    <property type="project" value="UniProtKB-EC"/>
</dbReference>
<comment type="catalytic activity">
    <reaction evidence="8">
        <text>L-cysteinyl-[protein] + hexadecanoyl-CoA = S-hexadecanoyl-L-cysteinyl-[protein] + CoA</text>
        <dbReference type="Rhea" id="RHEA:36683"/>
        <dbReference type="Rhea" id="RHEA-COMP:10131"/>
        <dbReference type="Rhea" id="RHEA-COMP:11032"/>
        <dbReference type="ChEBI" id="CHEBI:29950"/>
        <dbReference type="ChEBI" id="CHEBI:57287"/>
        <dbReference type="ChEBI" id="CHEBI:57379"/>
        <dbReference type="ChEBI" id="CHEBI:74151"/>
        <dbReference type="EC" id="2.3.1.225"/>
    </reaction>
</comment>
<dbReference type="Pfam" id="PF01529">
    <property type="entry name" value="DHHC"/>
    <property type="match status" value="1"/>
</dbReference>
<name>A0A3B3T4X4_9TELE</name>
<dbReference type="GeneTree" id="ENSGT00530000063074"/>
<proteinExistence type="inferred from homology"/>
<dbReference type="PROSITE" id="PS50088">
    <property type="entry name" value="ANK_REPEAT"/>
    <property type="match status" value="5"/>
</dbReference>
<evidence type="ECO:0000256" key="5">
    <source>
        <dbReference type="ARBA" id="ARBA00023043"/>
    </source>
</evidence>
<feature type="repeat" description="ANK" evidence="7">
    <location>
        <begin position="66"/>
        <end position="98"/>
    </location>
</feature>
<evidence type="ECO:0000256" key="2">
    <source>
        <dbReference type="ARBA" id="ARBA00022692"/>
    </source>
</evidence>
<evidence type="ECO:0000256" key="4">
    <source>
        <dbReference type="ARBA" id="ARBA00022989"/>
    </source>
</evidence>
<comment type="subcellular location">
    <subcellularLocation>
        <location evidence="1">Membrane</location>
        <topology evidence="1">Multi-pass membrane protein</topology>
    </subcellularLocation>
</comment>
<accession>A0A3B3T4X4</accession>